<reference evidence="1 2" key="1">
    <citation type="submission" date="2024-10" db="EMBL/GenBank/DDBJ databases">
        <title>Updated reference genomes for cyclostephanoid diatoms.</title>
        <authorList>
            <person name="Roberts W.R."/>
            <person name="Alverson A.J."/>
        </authorList>
    </citation>
    <scope>NUCLEOTIDE SEQUENCE [LARGE SCALE GENOMIC DNA]</scope>
    <source>
        <strain evidence="1 2">AJA010-31</strain>
    </source>
</reference>
<dbReference type="EMBL" id="JALLPJ020001208">
    <property type="protein sequence ID" value="KAL3774142.1"/>
    <property type="molecule type" value="Genomic_DNA"/>
</dbReference>
<sequence>GSTFLEHPTIAANCVKRALDASLKISQSAVYFVYQWLCDLVQIDANIEILQRCFDHCKYLVGVEQIAVRYIEINPNLHTSNSYTQGEVSIKGTAEVQVGCTGLIIRKDLNEIDRAISFGIELGVNSSISQAKSYRFAARRDHKADVDREWIRRS</sequence>
<accession>A0ABD3NGR0</accession>
<keyword evidence="2" id="KW-1185">Reference proteome</keyword>
<dbReference type="AlphaFoldDB" id="A0ABD3NGR0"/>
<name>A0ABD3NGR0_9STRA</name>
<evidence type="ECO:0000313" key="2">
    <source>
        <dbReference type="Proteomes" id="UP001530400"/>
    </source>
</evidence>
<proteinExistence type="predicted"/>
<protein>
    <submittedName>
        <fullName evidence="1">Uncharacterized protein</fullName>
    </submittedName>
</protein>
<dbReference type="Proteomes" id="UP001530400">
    <property type="component" value="Unassembled WGS sequence"/>
</dbReference>
<feature type="non-terminal residue" evidence="1">
    <location>
        <position position="1"/>
    </location>
</feature>
<evidence type="ECO:0000313" key="1">
    <source>
        <dbReference type="EMBL" id="KAL3774142.1"/>
    </source>
</evidence>
<gene>
    <name evidence="1" type="ORF">ACHAWO_006101</name>
</gene>
<comment type="caution">
    <text evidence="1">The sequence shown here is derived from an EMBL/GenBank/DDBJ whole genome shotgun (WGS) entry which is preliminary data.</text>
</comment>
<organism evidence="1 2">
    <name type="scientific">Cyclotella atomus</name>
    <dbReference type="NCBI Taxonomy" id="382360"/>
    <lineage>
        <taxon>Eukaryota</taxon>
        <taxon>Sar</taxon>
        <taxon>Stramenopiles</taxon>
        <taxon>Ochrophyta</taxon>
        <taxon>Bacillariophyta</taxon>
        <taxon>Coscinodiscophyceae</taxon>
        <taxon>Thalassiosirophycidae</taxon>
        <taxon>Stephanodiscales</taxon>
        <taxon>Stephanodiscaceae</taxon>
        <taxon>Cyclotella</taxon>
    </lineage>
</organism>